<keyword evidence="6 11" id="KW-0418">Kinase</keyword>
<dbReference type="GO" id="GO:0005524">
    <property type="term" value="F:ATP binding"/>
    <property type="evidence" value="ECO:0007669"/>
    <property type="project" value="UniProtKB-KW"/>
</dbReference>
<dbReference type="PANTHER" id="PTHR10210:SF41">
    <property type="entry name" value="RIBOSE-PHOSPHATE PYROPHOSPHOKINASE 1, CHLOROPLASTIC"/>
    <property type="match status" value="1"/>
</dbReference>
<dbReference type="Pfam" id="PF13793">
    <property type="entry name" value="Pribosyltran_N"/>
    <property type="match status" value="1"/>
</dbReference>
<dbReference type="Pfam" id="PF14572">
    <property type="entry name" value="Pribosyl_synth"/>
    <property type="match status" value="1"/>
</dbReference>
<comment type="catalytic activity">
    <reaction evidence="9">
        <text>D-ribose 5-phosphate + ATP = 5-phospho-alpha-D-ribose 1-diphosphate + AMP + H(+)</text>
        <dbReference type="Rhea" id="RHEA:15609"/>
        <dbReference type="ChEBI" id="CHEBI:15378"/>
        <dbReference type="ChEBI" id="CHEBI:30616"/>
        <dbReference type="ChEBI" id="CHEBI:58017"/>
        <dbReference type="ChEBI" id="CHEBI:78346"/>
        <dbReference type="ChEBI" id="CHEBI:456215"/>
        <dbReference type="EC" id="2.7.6.1"/>
    </reaction>
</comment>
<dbReference type="InterPro" id="IPR029057">
    <property type="entry name" value="PRTase-like"/>
</dbReference>
<sequence>MSSELKLFGLSVNHALAKKVADELHMSLGQIDQASFADGEIYERILESVRGDDAFIIAPIATEANDAFMEIMIAVDALRRSSVDTINVVIPYFGYGRQDRKAKSREPITAKLVASLLEMNGVDRVVAVDFHADQLQGFFNNPVDHLLAAPLLSDYFFERKLTENLVVVSPDHTGAGRARKFADLLESPWGVINDSVASVMPESPDAIVGEVTGRRAIIIDDIIDSGRRMQMTAKALKANGATEVFAVSTHAVFSKDAGRVLANDANIDHIVVTDTVPIAPENQSSKLTVLSVAPLLAEAIKRIHQNEPLDELLKSHNNPTVKL</sequence>
<dbReference type="NCBIfam" id="TIGR01251">
    <property type="entry name" value="ribP_PPkin"/>
    <property type="match status" value="1"/>
</dbReference>
<evidence type="ECO:0000256" key="6">
    <source>
        <dbReference type="ARBA" id="ARBA00022777"/>
    </source>
</evidence>
<evidence type="ECO:0000256" key="9">
    <source>
        <dbReference type="ARBA" id="ARBA00049535"/>
    </source>
</evidence>
<protein>
    <recommendedName>
        <fullName evidence="1">ribose-phosphate diphosphokinase</fullName>
        <ecNumber evidence="1">2.7.6.1</ecNumber>
    </recommendedName>
</protein>
<dbReference type="RefSeq" id="WP_141324871.1">
    <property type="nucleotide sequence ID" value="NZ_BJLU01000003.1"/>
</dbReference>
<name>A0A0R2H2J6_WEIVI</name>
<dbReference type="InterPro" id="IPR005946">
    <property type="entry name" value="Rib-P_diPkinase"/>
</dbReference>
<evidence type="ECO:0000256" key="3">
    <source>
        <dbReference type="ARBA" id="ARBA00022723"/>
    </source>
</evidence>
<dbReference type="InterPro" id="IPR000836">
    <property type="entry name" value="PRTase_dom"/>
</dbReference>
<proteinExistence type="predicted"/>
<evidence type="ECO:0000256" key="1">
    <source>
        <dbReference type="ARBA" id="ARBA00013247"/>
    </source>
</evidence>
<dbReference type="PANTHER" id="PTHR10210">
    <property type="entry name" value="RIBOSE-PHOSPHATE DIPHOSPHOKINASE FAMILY MEMBER"/>
    <property type="match status" value="1"/>
</dbReference>
<evidence type="ECO:0000256" key="7">
    <source>
        <dbReference type="ARBA" id="ARBA00022840"/>
    </source>
</evidence>
<dbReference type="GO" id="GO:0004749">
    <property type="term" value="F:ribose phosphate diphosphokinase activity"/>
    <property type="evidence" value="ECO:0007669"/>
    <property type="project" value="UniProtKB-EC"/>
</dbReference>
<evidence type="ECO:0000256" key="4">
    <source>
        <dbReference type="ARBA" id="ARBA00022727"/>
    </source>
</evidence>
<evidence type="ECO:0000313" key="11">
    <source>
        <dbReference type="EMBL" id="KRN47152.1"/>
    </source>
</evidence>
<evidence type="ECO:0000313" key="12">
    <source>
        <dbReference type="Proteomes" id="UP000051992"/>
    </source>
</evidence>
<evidence type="ECO:0000256" key="5">
    <source>
        <dbReference type="ARBA" id="ARBA00022741"/>
    </source>
</evidence>
<keyword evidence="7" id="KW-0067">ATP-binding</keyword>
<dbReference type="SUPFAM" id="SSF53271">
    <property type="entry name" value="PRTase-like"/>
    <property type="match status" value="2"/>
</dbReference>
<dbReference type="SMART" id="SM01400">
    <property type="entry name" value="Pribosyltran_N"/>
    <property type="match status" value="1"/>
</dbReference>
<organism evidence="11 12">
    <name type="scientific">Weissella viridescens</name>
    <name type="common">Lactobacillus viridescens</name>
    <dbReference type="NCBI Taxonomy" id="1629"/>
    <lineage>
        <taxon>Bacteria</taxon>
        <taxon>Bacillati</taxon>
        <taxon>Bacillota</taxon>
        <taxon>Bacilli</taxon>
        <taxon>Lactobacillales</taxon>
        <taxon>Lactobacillaceae</taxon>
        <taxon>Weissella</taxon>
    </lineage>
</organism>
<evidence type="ECO:0000256" key="2">
    <source>
        <dbReference type="ARBA" id="ARBA00022679"/>
    </source>
</evidence>
<dbReference type="GO" id="GO:0005737">
    <property type="term" value="C:cytoplasm"/>
    <property type="evidence" value="ECO:0007669"/>
    <property type="project" value="TreeGrafter"/>
</dbReference>
<keyword evidence="3" id="KW-0479">Metal-binding</keyword>
<dbReference type="FunFam" id="3.40.50.2020:FF:000007">
    <property type="entry name" value="Ribose-phosphate pyrophosphokinase"/>
    <property type="match status" value="1"/>
</dbReference>
<keyword evidence="4" id="KW-0545">Nucleotide biosynthesis</keyword>
<dbReference type="PATRIC" id="fig|1629.5.peg.427"/>
<accession>A0A0R2H2J6</accession>
<evidence type="ECO:0000259" key="10">
    <source>
        <dbReference type="Pfam" id="PF13793"/>
    </source>
</evidence>
<comment type="caution">
    <text evidence="11">The sequence shown here is derived from an EMBL/GenBank/DDBJ whole genome shotgun (WGS) entry which is preliminary data.</text>
</comment>
<dbReference type="GO" id="GO:0006015">
    <property type="term" value="P:5-phosphoribose 1-diphosphate biosynthetic process"/>
    <property type="evidence" value="ECO:0007669"/>
    <property type="project" value="TreeGrafter"/>
</dbReference>
<gene>
    <name evidence="11" type="ORF">IV50_GL000423</name>
</gene>
<dbReference type="Proteomes" id="UP000051992">
    <property type="component" value="Unassembled WGS sequence"/>
</dbReference>
<dbReference type="InterPro" id="IPR029099">
    <property type="entry name" value="Pribosyltran_N"/>
</dbReference>
<dbReference type="Gene3D" id="3.40.50.2020">
    <property type="match status" value="2"/>
</dbReference>
<evidence type="ECO:0000256" key="8">
    <source>
        <dbReference type="ARBA" id="ARBA00022842"/>
    </source>
</evidence>
<dbReference type="EC" id="2.7.6.1" evidence="1"/>
<keyword evidence="12" id="KW-1185">Reference proteome</keyword>
<dbReference type="GO" id="GO:0000287">
    <property type="term" value="F:magnesium ion binding"/>
    <property type="evidence" value="ECO:0007669"/>
    <property type="project" value="InterPro"/>
</dbReference>
<dbReference type="OrthoDB" id="9777067at2"/>
<dbReference type="GO" id="GO:0006164">
    <property type="term" value="P:purine nucleotide biosynthetic process"/>
    <property type="evidence" value="ECO:0007669"/>
    <property type="project" value="TreeGrafter"/>
</dbReference>
<keyword evidence="8" id="KW-0460">Magnesium</keyword>
<dbReference type="EMBL" id="JQBM01000001">
    <property type="protein sequence ID" value="KRN47152.1"/>
    <property type="molecule type" value="Genomic_DNA"/>
</dbReference>
<dbReference type="AlphaFoldDB" id="A0A0R2H2J6"/>
<feature type="domain" description="Ribose-phosphate pyrophosphokinase N-terminal" evidence="10">
    <location>
        <begin position="5"/>
        <end position="121"/>
    </location>
</feature>
<reference evidence="11 12" key="1">
    <citation type="journal article" date="2015" name="Genome Announc.">
        <title>Expanding the biotechnology potential of lactobacilli through comparative genomics of 213 strains and associated genera.</title>
        <authorList>
            <person name="Sun Z."/>
            <person name="Harris H.M."/>
            <person name="McCann A."/>
            <person name="Guo C."/>
            <person name="Argimon S."/>
            <person name="Zhang W."/>
            <person name="Yang X."/>
            <person name="Jeffery I.B."/>
            <person name="Cooney J.C."/>
            <person name="Kagawa T.F."/>
            <person name="Liu W."/>
            <person name="Song Y."/>
            <person name="Salvetti E."/>
            <person name="Wrobel A."/>
            <person name="Rasinkangas P."/>
            <person name="Parkhill J."/>
            <person name="Rea M.C."/>
            <person name="O'Sullivan O."/>
            <person name="Ritari J."/>
            <person name="Douillard F.P."/>
            <person name="Paul Ross R."/>
            <person name="Yang R."/>
            <person name="Briner A.E."/>
            <person name="Felis G.E."/>
            <person name="de Vos W.M."/>
            <person name="Barrangou R."/>
            <person name="Klaenhammer T.R."/>
            <person name="Caufield P.W."/>
            <person name="Cui Y."/>
            <person name="Zhang H."/>
            <person name="O'Toole P.W."/>
        </authorList>
    </citation>
    <scope>NUCLEOTIDE SEQUENCE [LARGE SCALE GENOMIC DNA]</scope>
    <source>
        <strain evidence="11 12">DSM 20410</strain>
    </source>
</reference>
<keyword evidence="5" id="KW-0547">Nucleotide-binding</keyword>
<dbReference type="GO" id="GO:0002189">
    <property type="term" value="C:ribose phosphate diphosphokinase complex"/>
    <property type="evidence" value="ECO:0007669"/>
    <property type="project" value="TreeGrafter"/>
</dbReference>
<dbReference type="GO" id="GO:0016301">
    <property type="term" value="F:kinase activity"/>
    <property type="evidence" value="ECO:0007669"/>
    <property type="project" value="UniProtKB-KW"/>
</dbReference>
<dbReference type="CDD" id="cd06223">
    <property type="entry name" value="PRTases_typeI"/>
    <property type="match status" value="1"/>
</dbReference>
<keyword evidence="2" id="KW-0808">Transferase</keyword>
<dbReference type="NCBIfam" id="NF002320">
    <property type="entry name" value="PRK01259.1"/>
    <property type="match status" value="1"/>
</dbReference>